<keyword evidence="1" id="KW-0472">Membrane</keyword>
<feature type="transmembrane region" description="Helical" evidence="1">
    <location>
        <begin position="50"/>
        <end position="73"/>
    </location>
</feature>
<accession>A0A1D1VA19</accession>
<dbReference type="Proteomes" id="UP000186922">
    <property type="component" value="Unassembled WGS sequence"/>
</dbReference>
<keyword evidence="1" id="KW-0812">Transmembrane</keyword>
<organism evidence="2 3">
    <name type="scientific">Ramazzottius varieornatus</name>
    <name type="common">Water bear</name>
    <name type="synonym">Tardigrade</name>
    <dbReference type="NCBI Taxonomy" id="947166"/>
    <lineage>
        <taxon>Eukaryota</taxon>
        <taxon>Metazoa</taxon>
        <taxon>Ecdysozoa</taxon>
        <taxon>Tardigrada</taxon>
        <taxon>Eutardigrada</taxon>
        <taxon>Parachela</taxon>
        <taxon>Hypsibioidea</taxon>
        <taxon>Ramazzottiidae</taxon>
        <taxon>Ramazzottius</taxon>
    </lineage>
</organism>
<evidence type="ECO:0000256" key="1">
    <source>
        <dbReference type="SAM" id="Phobius"/>
    </source>
</evidence>
<name>A0A1D1VA19_RAMVA</name>
<keyword evidence="3" id="KW-1185">Reference proteome</keyword>
<sequence>MIGQRYGNFMTEDQVSAKMVEYAQEFYDMMENRCDVKKRSLMEDHFMHKIAAGALVTALVLMVCAFAITVRVLRGRINALQVQQRDVMLAMQNVPTLPRPRQVARG</sequence>
<evidence type="ECO:0000313" key="3">
    <source>
        <dbReference type="Proteomes" id="UP000186922"/>
    </source>
</evidence>
<evidence type="ECO:0000313" key="2">
    <source>
        <dbReference type="EMBL" id="GAU95693.1"/>
    </source>
</evidence>
<gene>
    <name evidence="2" type="primary">RvY_07271-1</name>
    <name evidence="2" type="synonym">RvY_07271.1</name>
    <name evidence="2" type="ORF">RvY_07271</name>
</gene>
<keyword evidence="1" id="KW-1133">Transmembrane helix</keyword>
<dbReference type="AlphaFoldDB" id="A0A1D1VA19"/>
<comment type="caution">
    <text evidence="2">The sequence shown here is derived from an EMBL/GenBank/DDBJ whole genome shotgun (WGS) entry which is preliminary data.</text>
</comment>
<reference evidence="2 3" key="1">
    <citation type="journal article" date="2016" name="Nat. Commun.">
        <title>Extremotolerant tardigrade genome and improved radiotolerance of human cultured cells by tardigrade-unique protein.</title>
        <authorList>
            <person name="Hashimoto T."/>
            <person name="Horikawa D.D."/>
            <person name="Saito Y."/>
            <person name="Kuwahara H."/>
            <person name="Kozuka-Hata H."/>
            <person name="Shin-I T."/>
            <person name="Minakuchi Y."/>
            <person name="Ohishi K."/>
            <person name="Motoyama A."/>
            <person name="Aizu T."/>
            <person name="Enomoto A."/>
            <person name="Kondo K."/>
            <person name="Tanaka S."/>
            <person name="Hara Y."/>
            <person name="Koshikawa S."/>
            <person name="Sagara H."/>
            <person name="Miura T."/>
            <person name="Yokobori S."/>
            <person name="Miyagawa K."/>
            <person name="Suzuki Y."/>
            <person name="Kubo T."/>
            <person name="Oyama M."/>
            <person name="Kohara Y."/>
            <person name="Fujiyama A."/>
            <person name="Arakawa K."/>
            <person name="Katayama T."/>
            <person name="Toyoda A."/>
            <person name="Kunieda T."/>
        </authorList>
    </citation>
    <scope>NUCLEOTIDE SEQUENCE [LARGE SCALE GENOMIC DNA]</scope>
    <source>
        <strain evidence="2 3">YOKOZUNA-1</strain>
    </source>
</reference>
<dbReference type="EMBL" id="BDGG01000003">
    <property type="protein sequence ID" value="GAU95693.1"/>
    <property type="molecule type" value="Genomic_DNA"/>
</dbReference>
<proteinExistence type="predicted"/>
<protein>
    <submittedName>
        <fullName evidence="2">Uncharacterized protein</fullName>
    </submittedName>
</protein>